<keyword evidence="4" id="KW-0805">Transcription regulation</keyword>
<keyword evidence="13" id="KW-1185">Reference proteome</keyword>
<dbReference type="SMART" id="SM00360">
    <property type="entry name" value="RRM"/>
    <property type="match status" value="1"/>
</dbReference>
<evidence type="ECO:0000256" key="2">
    <source>
        <dbReference type="ARBA" id="ARBA00008680"/>
    </source>
</evidence>
<dbReference type="EMBL" id="CAKOFQ010006852">
    <property type="protein sequence ID" value="CAH1976935.1"/>
    <property type="molecule type" value="Genomic_DNA"/>
</dbReference>
<comment type="subcellular location">
    <subcellularLocation>
        <location evidence="1">Nucleus</location>
    </subcellularLocation>
</comment>
<evidence type="ECO:0000256" key="7">
    <source>
        <dbReference type="PROSITE-ProRule" id="PRU00332"/>
    </source>
</evidence>
<feature type="compositionally biased region" description="Basic and acidic residues" evidence="8">
    <location>
        <begin position="217"/>
        <end position="227"/>
    </location>
</feature>
<dbReference type="PROSITE" id="PS50961">
    <property type="entry name" value="HTH_LA"/>
    <property type="match status" value="1"/>
</dbReference>
<dbReference type="CDD" id="cd07323">
    <property type="entry name" value="LAM"/>
    <property type="match status" value="1"/>
</dbReference>
<comment type="caution">
    <text evidence="12">The sequence shown here is derived from an EMBL/GenBank/DDBJ whole genome shotgun (WGS) entry which is preliminary data.</text>
</comment>
<dbReference type="PRINTS" id="PR00302">
    <property type="entry name" value="LUPUSLA"/>
</dbReference>
<gene>
    <name evidence="12" type="ORF">ACAOBT_LOCUS12387</name>
</gene>
<feature type="compositionally biased region" description="Basic and acidic residues" evidence="8">
    <location>
        <begin position="235"/>
        <end position="247"/>
    </location>
</feature>
<dbReference type="InterPro" id="IPR014886">
    <property type="entry name" value="La_xRRM"/>
</dbReference>
<name>A0A9P0PCI9_ACAOB</name>
<protein>
    <submittedName>
        <fullName evidence="12">Uncharacterized protein</fullName>
    </submittedName>
</protein>
<keyword evidence="6" id="KW-0539">Nucleus</keyword>
<dbReference type="SMART" id="SM00715">
    <property type="entry name" value="LA"/>
    <property type="match status" value="1"/>
</dbReference>
<dbReference type="Gene3D" id="1.10.10.10">
    <property type="entry name" value="Winged helix-like DNA-binding domain superfamily/Winged helix DNA-binding domain"/>
    <property type="match status" value="1"/>
</dbReference>
<evidence type="ECO:0000313" key="12">
    <source>
        <dbReference type="EMBL" id="CAH1976935.1"/>
    </source>
</evidence>
<evidence type="ECO:0000259" key="9">
    <source>
        <dbReference type="PROSITE" id="PS50102"/>
    </source>
</evidence>
<feature type="region of interest" description="Disordered" evidence="8">
    <location>
        <begin position="333"/>
        <end position="352"/>
    </location>
</feature>
<dbReference type="GO" id="GO:1990904">
    <property type="term" value="C:ribonucleoprotein complex"/>
    <property type="evidence" value="ECO:0007669"/>
    <property type="project" value="UniProtKB-UniRule"/>
</dbReference>
<feature type="domain" description="RRM" evidence="9">
    <location>
        <begin position="131"/>
        <end position="216"/>
    </location>
</feature>
<dbReference type="SUPFAM" id="SSF54928">
    <property type="entry name" value="RNA-binding domain, RBD"/>
    <property type="match status" value="1"/>
</dbReference>
<evidence type="ECO:0000256" key="3">
    <source>
        <dbReference type="ARBA" id="ARBA00022884"/>
    </source>
</evidence>
<keyword evidence="3 7" id="KW-0694">RNA-binding</keyword>
<evidence type="ECO:0000256" key="6">
    <source>
        <dbReference type="ARBA" id="ARBA00023242"/>
    </source>
</evidence>
<dbReference type="InterPro" id="IPR035979">
    <property type="entry name" value="RBD_domain_sf"/>
</dbReference>
<sequence length="494" mass="58131">MNPTLDFQISKYSSKTRMGENVVEAINEPMDTSKKGRVRKKQLYNSILQLMEFYFSDANLSKDRFLMQILQNDPYVDIDIFLKFNKIRKLNCSAEDIKKAIGKSELLELSEDREKVRRKTEVQQKENVDNCTIYVENIKPDATHESLSQIFSEFGKVVYVSIPKYKHNKANKGFAFIEFESESDAQNTLEYFQTIGCTMPSDTEPDKLVSIQTFEDNEKMDTTHKQMQECNDEEEPKKRKFEGDGERKLKKLKTESVQGETAKEKFEGNEEKTEIEEDKKDGKKKKKHKKDKKKNHIKEMGLQILSKVEWKKMRNRYLNLQRKKMKELKQYLHKQSHKDNKKENSAKEHTVKDSSKAIVEFVPGIIIKVVLPEPCLDAKKMKSEMRCTSSDIKFVDVPNAMESNEIYLRFSNNDAAKKYLTDQKNEDRELMVLQGDEEKQYWQKLKEDRERFEEKKSGQRRRKQRGRDKLIRKAEQEAAKHIFFDDGDASLPVM</sequence>
<dbReference type="InterPro" id="IPR045180">
    <property type="entry name" value="La_dom_prot"/>
</dbReference>
<evidence type="ECO:0000259" key="11">
    <source>
        <dbReference type="PROSITE" id="PS51939"/>
    </source>
</evidence>
<evidence type="ECO:0000256" key="5">
    <source>
        <dbReference type="ARBA" id="ARBA00023163"/>
    </source>
</evidence>
<dbReference type="PANTHER" id="PTHR22792:SF62">
    <property type="entry name" value="LA-RELATED PROTEIN 7"/>
    <property type="match status" value="1"/>
</dbReference>
<dbReference type="AlphaFoldDB" id="A0A9P0PCI9"/>
<dbReference type="OrthoDB" id="439993at2759"/>
<feature type="region of interest" description="Disordered" evidence="8">
    <location>
        <begin position="449"/>
        <end position="470"/>
    </location>
</feature>
<evidence type="ECO:0000313" key="13">
    <source>
        <dbReference type="Proteomes" id="UP001152888"/>
    </source>
</evidence>
<evidence type="ECO:0000256" key="8">
    <source>
        <dbReference type="SAM" id="MobiDB-lite"/>
    </source>
</evidence>
<feature type="region of interest" description="Disordered" evidence="8">
    <location>
        <begin position="217"/>
        <end position="296"/>
    </location>
</feature>
<keyword evidence="5" id="KW-0804">Transcription</keyword>
<dbReference type="InterPro" id="IPR006630">
    <property type="entry name" value="La_HTH"/>
</dbReference>
<dbReference type="GO" id="GO:0006396">
    <property type="term" value="P:RNA processing"/>
    <property type="evidence" value="ECO:0007669"/>
    <property type="project" value="InterPro"/>
</dbReference>
<feature type="compositionally biased region" description="Basic and acidic residues" evidence="8">
    <location>
        <begin position="261"/>
        <end position="281"/>
    </location>
</feature>
<dbReference type="Pfam" id="PF00076">
    <property type="entry name" value="RRM_1"/>
    <property type="match status" value="1"/>
</dbReference>
<evidence type="ECO:0000259" key="10">
    <source>
        <dbReference type="PROSITE" id="PS50961"/>
    </source>
</evidence>
<evidence type="ECO:0000256" key="1">
    <source>
        <dbReference type="ARBA" id="ARBA00004123"/>
    </source>
</evidence>
<feature type="compositionally biased region" description="Basic and acidic residues" evidence="8">
    <location>
        <begin position="337"/>
        <end position="352"/>
    </location>
</feature>
<dbReference type="PANTHER" id="PTHR22792">
    <property type="entry name" value="LUPUS LA PROTEIN-RELATED"/>
    <property type="match status" value="1"/>
</dbReference>
<feature type="compositionally biased region" description="Basic residues" evidence="8">
    <location>
        <begin position="282"/>
        <end position="296"/>
    </location>
</feature>
<dbReference type="Gene3D" id="3.30.70.330">
    <property type="match status" value="2"/>
</dbReference>
<reference evidence="12" key="1">
    <citation type="submission" date="2022-03" db="EMBL/GenBank/DDBJ databases">
        <authorList>
            <person name="Sayadi A."/>
        </authorList>
    </citation>
    <scope>NUCLEOTIDE SEQUENCE</scope>
</reference>
<feature type="domain" description="HTH La-type RNA-binding" evidence="10">
    <location>
        <begin position="37"/>
        <end position="126"/>
    </location>
</feature>
<organism evidence="12 13">
    <name type="scientific">Acanthoscelides obtectus</name>
    <name type="common">Bean weevil</name>
    <name type="synonym">Bruchus obtectus</name>
    <dbReference type="NCBI Taxonomy" id="200917"/>
    <lineage>
        <taxon>Eukaryota</taxon>
        <taxon>Metazoa</taxon>
        <taxon>Ecdysozoa</taxon>
        <taxon>Arthropoda</taxon>
        <taxon>Hexapoda</taxon>
        <taxon>Insecta</taxon>
        <taxon>Pterygota</taxon>
        <taxon>Neoptera</taxon>
        <taxon>Endopterygota</taxon>
        <taxon>Coleoptera</taxon>
        <taxon>Polyphaga</taxon>
        <taxon>Cucujiformia</taxon>
        <taxon>Chrysomeloidea</taxon>
        <taxon>Chrysomelidae</taxon>
        <taxon>Bruchinae</taxon>
        <taxon>Bruchini</taxon>
        <taxon>Acanthoscelides</taxon>
    </lineage>
</organism>
<dbReference type="PROSITE" id="PS50102">
    <property type="entry name" value="RRM"/>
    <property type="match status" value="1"/>
</dbReference>
<dbReference type="GO" id="GO:0005634">
    <property type="term" value="C:nucleus"/>
    <property type="evidence" value="ECO:0007669"/>
    <property type="project" value="UniProtKB-SubCell"/>
</dbReference>
<dbReference type="GO" id="GO:0003723">
    <property type="term" value="F:RNA binding"/>
    <property type="evidence" value="ECO:0007669"/>
    <property type="project" value="UniProtKB-UniRule"/>
</dbReference>
<dbReference type="Pfam" id="PF08777">
    <property type="entry name" value="RRM_3"/>
    <property type="match status" value="1"/>
</dbReference>
<dbReference type="InterPro" id="IPR002344">
    <property type="entry name" value="Lupus_La"/>
</dbReference>
<comment type="similarity">
    <text evidence="2">Belongs to the LARP7 family.</text>
</comment>
<dbReference type="PROSITE" id="PS51939">
    <property type="entry name" value="XRRM"/>
    <property type="match status" value="1"/>
</dbReference>
<feature type="domain" description="XRRM" evidence="11">
    <location>
        <begin position="360"/>
        <end position="476"/>
    </location>
</feature>
<dbReference type="InterPro" id="IPR012677">
    <property type="entry name" value="Nucleotide-bd_a/b_plait_sf"/>
</dbReference>
<dbReference type="InterPro" id="IPR000504">
    <property type="entry name" value="RRM_dom"/>
</dbReference>
<dbReference type="Proteomes" id="UP001152888">
    <property type="component" value="Unassembled WGS sequence"/>
</dbReference>
<dbReference type="Pfam" id="PF05383">
    <property type="entry name" value="La"/>
    <property type="match status" value="1"/>
</dbReference>
<dbReference type="SUPFAM" id="SSF46785">
    <property type="entry name" value="Winged helix' DNA-binding domain"/>
    <property type="match status" value="1"/>
</dbReference>
<dbReference type="InterPro" id="IPR036388">
    <property type="entry name" value="WH-like_DNA-bd_sf"/>
</dbReference>
<evidence type="ECO:0000256" key="4">
    <source>
        <dbReference type="ARBA" id="ARBA00023015"/>
    </source>
</evidence>
<dbReference type="InterPro" id="IPR036390">
    <property type="entry name" value="WH_DNA-bd_sf"/>
</dbReference>
<accession>A0A9P0PCI9</accession>
<proteinExistence type="inferred from homology"/>